<comment type="caution">
    <text evidence="2">The sequence shown here is derived from an EMBL/GenBank/DDBJ whole genome shotgun (WGS) entry which is preliminary data.</text>
</comment>
<evidence type="ECO:0000313" key="3">
    <source>
        <dbReference type="Proteomes" id="UP000775872"/>
    </source>
</evidence>
<proteinExistence type="predicted"/>
<dbReference type="PROSITE" id="PS50297">
    <property type="entry name" value="ANK_REP_REGION"/>
    <property type="match status" value="1"/>
</dbReference>
<dbReference type="AlphaFoldDB" id="A0A9N9ZHP7"/>
<feature type="repeat" description="ANK" evidence="1">
    <location>
        <begin position="41"/>
        <end position="73"/>
    </location>
</feature>
<accession>A0A9N9ZHP7</accession>
<evidence type="ECO:0000313" key="2">
    <source>
        <dbReference type="EMBL" id="CAH0055788.1"/>
    </source>
</evidence>
<dbReference type="Proteomes" id="UP000775872">
    <property type="component" value="Unassembled WGS sequence"/>
</dbReference>
<reference evidence="3" key="1">
    <citation type="submission" date="2019-06" db="EMBL/GenBank/DDBJ databases">
        <authorList>
            <person name="Broberg M."/>
        </authorList>
    </citation>
    <scope>NUCLEOTIDE SEQUENCE [LARGE SCALE GENOMIC DNA]</scope>
</reference>
<dbReference type="InterPro" id="IPR002110">
    <property type="entry name" value="Ankyrin_rpt"/>
</dbReference>
<keyword evidence="1" id="KW-0040">ANK repeat</keyword>
<dbReference type="Gene3D" id="1.25.40.20">
    <property type="entry name" value="Ankyrin repeat-containing domain"/>
    <property type="match status" value="1"/>
</dbReference>
<dbReference type="EMBL" id="CABFOC020000060">
    <property type="protein sequence ID" value="CAH0055788.1"/>
    <property type="molecule type" value="Genomic_DNA"/>
</dbReference>
<dbReference type="Pfam" id="PF00023">
    <property type="entry name" value="Ank"/>
    <property type="match status" value="1"/>
</dbReference>
<reference evidence="2 3" key="2">
    <citation type="submission" date="2021-10" db="EMBL/GenBank/DDBJ databases">
        <authorList>
            <person name="Piombo E."/>
        </authorList>
    </citation>
    <scope>NUCLEOTIDE SEQUENCE [LARGE SCALE GENOMIC DNA]</scope>
</reference>
<keyword evidence="3" id="KW-1185">Reference proteome</keyword>
<dbReference type="OrthoDB" id="4772757at2759"/>
<gene>
    <name evidence="2" type="ORF">CSOL1703_00017983</name>
</gene>
<evidence type="ECO:0000256" key="1">
    <source>
        <dbReference type="PROSITE-ProRule" id="PRU00023"/>
    </source>
</evidence>
<dbReference type="InterPro" id="IPR036770">
    <property type="entry name" value="Ankyrin_rpt-contain_sf"/>
</dbReference>
<dbReference type="SUPFAM" id="SSF48403">
    <property type="entry name" value="Ankyrin repeat"/>
    <property type="match status" value="1"/>
</dbReference>
<sequence>MAFAPHATAAAIRASRSATGVGSPIAKWRLADGFLGWTGGEYGNALQAALEGGHHEIVKLLWDKGAGVNAKDIYSNAL</sequence>
<name>A0A9N9ZHP7_9HYPO</name>
<protein>
    <submittedName>
        <fullName evidence="2">Uncharacterized protein</fullName>
    </submittedName>
</protein>
<organism evidence="2 3">
    <name type="scientific">Clonostachys solani</name>
    <dbReference type="NCBI Taxonomy" id="160281"/>
    <lineage>
        <taxon>Eukaryota</taxon>
        <taxon>Fungi</taxon>
        <taxon>Dikarya</taxon>
        <taxon>Ascomycota</taxon>
        <taxon>Pezizomycotina</taxon>
        <taxon>Sordariomycetes</taxon>
        <taxon>Hypocreomycetidae</taxon>
        <taxon>Hypocreales</taxon>
        <taxon>Bionectriaceae</taxon>
        <taxon>Clonostachys</taxon>
    </lineage>
</organism>
<dbReference type="PROSITE" id="PS50088">
    <property type="entry name" value="ANK_REPEAT"/>
    <property type="match status" value="1"/>
</dbReference>